<organism evidence="15 16">
    <name type="scientific">Kitasatospora kazusensis</name>
    <dbReference type="NCBI Taxonomy" id="407974"/>
    <lineage>
        <taxon>Bacteria</taxon>
        <taxon>Bacillati</taxon>
        <taxon>Actinomycetota</taxon>
        <taxon>Actinomycetes</taxon>
        <taxon>Kitasatosporales</taxon>
        <taxon>Streptomycetaceae</taxon>
        <taxon>Kitasatospora</taxon>
    </lineage>
</organism>
<evidence type="ECO:0000256" key="10">
    <source>
        <dbReference type="ARBA" id="ARBA00023136"/>
    </source>
</evidence>
<dbReference type="PROSITE" id="PS50109">
    <property type="entry name" value="HIS_KIN"/>
    <property type="match status" value="1"/>
</dbReference>
<dbReference type="Gene3D" id="1.10.287.130">
    <property type="match status" value="1"/>
</dbReference>
<keyword evidence="8 12" id="KW-1133">Transmembrane helix</keyword>
<dbReference type="InterPro" id="IPR036097">
    <property type="entry name" value="HisK_dim/P_sf"/>
</dbReference>
<dbReference type="CDD" id="cd06225">
    <property type="entry name" value="HAMP"/>
    <property type="match status" value="1"/>
</dbReference>
<evidence type="ECO:0000256" key="8">
    <source>
        <dbReference type="ARBA" id="ARBA00022989"/>
    </source>
</evidence>
<feature type="transmembrane region" description="Helical" evidence="12">
    <location>
        <begin position="37"/>
        <end position="57"/>
    </location>
</feature>
<sequence length="517" mass="53396">MTGPAVTGPAASGPAVSGPAGTGPSVIRRMAPRTIRARLLAGLLALLVLTCGGVGLATTEALRHFLVARLDQQLSDTGGRYAASLEHQGAGGTATARSDTRAQAPGTFGARLLHGTVTNAGVVDGDADDPGVAAGSRPADTDDLVQLTAADQRALAALPVGGPAASVRLAALPGYRLRATAGLDGDVLVTGLPLEPVEQTVHQLIMVELIVFAVALAVTGVAAALWIRFSLRPLGRVVAAAEGVSALPLASGEVELSVRVPDDDSRTEVGRVGAALNRMLGHVEDALAQRHTVEERLRAFAADASHELRSPVATVRGHAELALRHPGPLPEQVTHSLTRIDAESQRMGALVEDLLLLARLDAGRPLAVGEVDLTRVALDCTADARAAGPGHRWRLELPEEPVLVTGDADRLRQVVANLLANARTHAPEGTEVTLRLEERAGRVRLTVTDTGPGIEPELAAMAFERFVRGDRSRSRAAGSTGLGLAIVRAVVTAHGGTVDLASRPGSTAVTVLLPGQP</sequence>
<evidence type="ECO:0000259" key="14">
    <source>
        <dbReference type="PROSITE" id="PS50885"/>
    </source>
</evidence>
<keyword evidence="9" id="KW-0902">Two-component regulatory system</keyword>
<feature type="transmembrane region" description="Helical" evidence="12">
    <location>
        <begin position="204"/>
        <end position="227"/>
    </location>
</feature>
<dbReference type="SMART" id="SM00388">
    <property type="entry name" value="HisKA"/>
    <property type="match status" value="1"/>
</dbReference>
<evidence type="ECO:0000256" key="6">
    <source>
        <dbReference type="ARBA" id="ARBA00022692"/>
    </source>
</evidence>
<dbReference type="SMART" id="SM00304">
    <property type="entry name" value="HAMP"/>
    <property type="match status" value="1"/>
</dbReference>
<dbReference type="Proteomes" id="UP001422759">
    <property type="component" value="Unassembled WGS sequence"/>
</dbReference>
<evidence type="ECO:0000313" key="15">
    <source>
        <dbReference type="EMBL" id="GAA2140940.1"/>
    </source>
</evidence>
<evidence type="ECO:0000259" key="13">
    <source>
        <dbReference type="PROSITE" id="PS50109"/>
    </source>
</evidence>
<evidence type="ECO:0000256" key="3">
    <source>
        <dbReference type="ARBA" id="ARBA00012438"/>
    </source>
</evidence>
<feature type="compositionally biased region" description="Low complexity" evidence="11">
    <location>
        <begin position="7"/>
        <end position="25"/>
    </location>
</feature>
<dbReference type="CDD" id="cd00082">
    <property type="entry name" value="HisKA"/>
    <property type="match status" value="1"/>
</dbReference>
<dbReference type="Gene3D" id="6.10.340.10">
    <property type="match status" value="1"/>
</dbReference>
<dbReference type="InterPro" id="IPR036890">
    <property type="entry name" value="HATPase_C_sf"/>
</dbReference>
<dbReference type="InterPro" id="IPR050428">
    <property type="entry name" value="TCS_sensor_his_kinase"/>
</dbReference>
<dbReference type="GO" id="GO:0016301">
    <property type="term" value="F:kinase activity"/>
    <property type="evidence" value="ECO:0007669"/>
    <property type="project" value="UniProtKB-KW"/>
</dbReference>
<keyword evidence="7 15" id="KW-0418">Kinase</keyword>
<evidence type="ECO:0000313" key="16">
    <source>
        <dbReference type="Proteomes" id="UP001422759"/>
    </source>
</evidence>
<dbReference type="Pfam" id="PF00512">
    <property type="entry name" value="HisKA"/>
    <property type="match status" value="1"/>
</dbReference>
<keyword evidence="6 12" id="KW-0812">Transmembrane</keyword>
<keyword evidence="16" id="KW-1185">Reference proteome</keyword>
<comment type="subcellular location">
    <subcellularLocation>
        <location evidence="2">Cell membrane</location>
    </subcellularLocation>
</comment>
<comment type="catalytic activity">
    <reaction evidence="1">
        <text>ATP + protein L-histidine = ADP + protein N-phospho-L-histidine.</text>
        <dbReference type="EC" id="2.7.13.3"/>
    </reaction>
</comment>
<dbReference type="SMART" id="SM00387">
    <property type="entry name" value="HATPase_c"/>
    <property type="match status" value="1"/>
</dbReference>
<evidence type="ECO:0000256" key="7">
    <source>
        <dbReference type="ARBA" id="ARBA00022777"/>
    </source>
</evidence>
<evidence type="ECO:0000256" key="9">
    <source>
        <dbReference type="ARBA" id="ARBA00023012"/>
    </source>
</evidence>
<accession>A0ABN2ZEF9</accession>
<dbReference type="SUPFAM" id="SSF47384">
    <property type="entry name" value="Homodimeric domain of signal transducing histidine kinase"/>
    <property type="match status" value="1"/>
</dbReference>
<keyword evidence="4" id="KW-0597">Phosphoprotein</keyword>
<keyword evidence="5" id="KW-0808">Transferase</keyword>
<dbReference type="Pfam" id="PF02518">
    <property type="entry name" value="HATPase_c"/>
    <property type="match status" value="1"/>
</dbReference>
<dbReference type="PANTHER" id="PTHR45436">
    <property type="entry name" value="SENSOR HISTIDINE KINASE YKOH"/>
    <property type="match status" value="1"/>
</dbReference>
<dbReference type="InterPro" id="IPR003594">
    <property type="entry name" value="HATPase_dom"/>
</dbReference>
<feature type="region of interest" description="Disordered" evidence="11">
    <location>
        <begin position="1"/>
        <end position="25"/>
    </location>
</feature>
<dbReference type="EC" id="2.7.13.3" evidence="3"/>
<dbReference type="PANTHER" id="PTHR45436:SF5">
    <property type="entry name" value="SENSOR HISTIDINE KINASE TRCS"/>
    <property type="match status" value="1"/>
</dbReference>
<feature type="domain" description="Histidine kinase" evidence="13">
    <location>
        <begin position="303"/>
        <end position="517"/>
    </location>
</feature>
<evidence type="ECO:0000256" key="5">
    <source>
        <dbReference type="ARBA" id="ARBA00022679"/>
    </source>
</evidence>
<evidence type="ECO:0000256" key="4">
    <source>
        <dbReference type="ARBA" id="ARBA00022553"/>
    </source>
</evidence>
<reference evidence="15 16" key="1">
    <citation type="journal article" date="2019" name="Int. J. Syst. Evol. Microbiol.">
        <title>The Global Catalogue of Microorganisms (GCM) 10K type strain sequencing project: providing services to taxonomists for standard genome sequencing and annotation.</title>
        <authorList>
            <consortium name="The Broad Institute Genomics Platform"/>
            <consortium name="The Broad Institute Genome Sequencing Center for Infectious Disease"/>
            <person name="Wu L."/>
            <person name="Ma J."/>
        </authorList>
    </citation>
    <scope>NUCLEOTIDE SEQUENCE [LARGE SCALE GENOMIC DNA]</scope>
    <source>
        <strain evidence="15 16">JCM 14560</strain>
    </source>
</reference>
<dbReference type="InterPro" id="IPR005467">
    <property type="entry name" value="His_kinase_dom"/>
</dbReference>
<dbReference type="Pfam" id="PF00672">
    <property type="entry name" value="HAMP"/>
    <property type="match status" value="1"/>
</dbReference>
<dbReference type="Gene3D" id="3.30.565.10">
    <property type="entry name" value="Histidine kinase-like ATPase, C-terminal domain"/>
    <property type="match status" value="1"/>
</dbReference>
<dbReference type="EMBL" id="BAAANT010000011">
    <property type="protein sequence ID" value="GAA2140940.1"/>
    <property type="molecule type" value="Genomic_DNA"/>
</dbReference>
<evidence type="ECO:0000256" key="12">
    <source>
        <dbReference type="SAM" id="Phobius"/>
    </source>
</evidence>
<dbReference type="PRINTS" id="PR00344">
    <property type="entry name" value="BCTRLSENSOR"/>
</dbReference>
<evidence type="ECO:0000256" key="11">
    <source>
        <dbReference type="SAM" id="MobiDB-lite"/>
    </source>
</evidence>
<comment type="caution">
    <text evidence="15">The sequence shown here is derived from an EMBL/GenBank/DDBJ whole genome shotgun (WGS) entry which is preliminary data.</text>
</comment>
<dbReference type="InterPro" id="IPR003661">
    <property type="entry name" value="HisK_dim/P_dom"/>
</dbReference>
<keyword evidence="10 12" id="KW-0472">Membrane</keyword>
<evidence type="ECO:0000256" key="1">
    <source>
        <dbReference type="ARBA" id="ARBA00000085"/>
    </source>
</evidence>
<proteinExistence type="predicted"/>
<gene>
    <name evidence="15" type="ORF">GCM10009760_24610</name>
</gene>
<dbReference type="InterPro" id="IPR003660">
    <property type="entry name" value="HAMP_dom"/>
</dbReference>
<protein>
    <recommendedName>
        <fullName evidence="3">histidine kinase</fullName>
        <ecNumber evidence="3">2.7.13.3</ecNumber>
    </recommendedName>
</protein>
<dbReference type="CDD" id="cd00075">
    <property type="entry name" value="HATPase"/>
    <property type="match status" value="1"/>
</dbReference>
<evidence type="ECO:0000256" key="2">
    <source>
        <dbReference type="ARBA" id="ARBA00004236"/>
    </source>
</evidence>
<dbReference type="InterPro" id="IPR004358">
    <property type="entry name" value="Sig_transdc_His_kin-like_C"/>
</dbReference>
<feature type="domain" description="HAMP" evidence="14">
    <location>
        <begin position="228"/>
        <end position="288"/>
    </location>
</feature>
<dbReference type="SUPFAM" id="SSF55874">
    <property type="entry name" value="ATPase domain of HSP90 chaperone/DNA topoisomerase II/histidine kinase"/>
    <property type="match status" value="1"/>
</dbReference>
<dbReference type="PROSITE" id="PS50885">
    <property type="entry name" value="HAMP"/>
    <property type="match status" value="1"/>
</dbReference>
<name>A0ABN2ZEF9_9ACTN</name>